<feature type="compositionally biased region" description="Polar residues" evidence="3">
    <location>
        <begin position="199"/>
        <end position="214"/>
    </location>
</feature>
<feature type="region of interest" description="Disordered" evidence="3">
    <location>
        <begin position="566"/>
        <end position="621"/>
    </location>
</feature>
<feature type="compositionally biased region" description="Basic and acidic residues" evidence="3">
    <location>
        <begin position="586"/>
        <end position="597"/>
    </location>
</feature>
<feature type="region of interest" description="Disordered" evidence="3">
    <location>
        <begin position="39"/>
        <end position="112"/>
    </location>
</feature>
<dbReference type="EMBL" id="KQ965799">
    <property type="protein sequence ID" value="KXS11657.1"/>
    <property type="molecule type" value="Genomic_DNA"/>
</dbReference>
<feature type="compositionally biased region" description="Low complexity" evidence="3">
    <location>
        <begin position="263"/>
        <end position="282"/>
    </location>
</feature>
<dbReference type="OrthoDB" id="18648at2759"/>
<protein>
    <recommendedName>
        <fullName evidence="2">Nitrogen permease regulator 3</fullName>
    </recommendedName>
    <alternativeName>
        <fullName evidence="2">Required for meiotic nuclear division protein 11</fullName>
    </alternativeName>
</protein>
<dbReference type="GO" id="GO:1990130">
    <property type="term" value="C:GATOR1 complex"/>
    <property type="evidence" value="ECO:0007669"/>
    <property type="project" value="TreeGrafter"/>
</dbReference>
<name>A0A139A4A8_GONPJ</name>
<reference evidence="5 6" key="1">
    <citation type="journal article" date="2015" name="Genome Biol. Evol.">
        <title>Phylogenomic analyses indicate that early fungi evolved digesting cell walls of algal ancestors of land plants.</title>
        <authorList>
            <person name="Chang Y."/>
            <person name="Wang S."/>
            <person name="Sekimoto S."/>
            <person name="Aerts A.L."/>
            <person name="Choi C."/>
            <person name="Clum A."/>
            <person name="LaButti K.M."/>
            <person name="Lindquist E.A."/>
            <person name="Yee Ngan C."/>
            <person name="Ohm R.A."/>
            <person name="Salamov A.A."/>
            <person name="Grigoriev I.V."/>
            <person name="Spatafora J.W."/>
            <person name="Berbee M.L."/>
        </authorList>
    </citation>
    <scope>NUCLEOTIDE SEQUENCE [LARGE SCALE GENOMIC DNA]</scope>
    <source>
        <strain evidence="5 6">JEL478</strain>
    </source>
</reference>
<dbReference type="STRING" id="1344416.A0A139A4A8"/>
<keyword evidence="6" id="KW-1185">Reference proteome</keyword>
<feature type="compositionally biased region" description="Basic and acidic residues" evidence="3">
    <location>
        <begin position="567"/>
        <end position="576"/>
    </location>
</feature>
<feature type="compositionally biased region" description="Polar residues" evidence="3">
    <location>
        <begin position="46"/>
        <end position="60"/>
    </location>
</feature>
<dbReference type="Pfam" id="PF24064">
    <property type="entry name" value="HTH_NPRL3"/>
    <property type="match status" value="1"/>
</dbReference>
<dbReference type="GO" id="GO:0034198">
    <property type="term" value="P:cellular response to amino acid starvation"/>
    <property type="evidence" value="ECO:0007669"/>
    <property type="project" value="TreeGrafter"/>
</dbReference>
<dbReference type="Pfam" id="PF03666">
    <property type="entry name" value="NPR3"/>
    <property type="match status" value="1"/>
</dbReference>
<comment type="subcellular location">
    <subcellularLocation>
        <location evidence="2">Vacuole membrane</location>
        <topology evidence="2">Peripheral membrane protein</topology>
    </subcellularLocation>
</comment>
<comment type="similarity">
    <text evidence="1 2">Belongs to the NPR3 family.</text>
</comment>
<dbReference type="InterPro" id="IPR056603">
    <property type="entry name" value="HTH_NPRL3"/>
</dbReference>
<feature type="domain" description="GATOR1 complex protein NPRL3 C-terminal HTH" evidence="4">
    <location>
        <begin position="909"/>
        <end position="968"/>
    </location>
</feature>
<dbReference type="Proteomes" id="UP000070544">
    <property type="component" value="Unassembled WGS sequence"/>
</dbReference>
<dbReference type="PANTHER" id="PTHR13153:SF5">
    <property type="entry name" value="GATOR COMPLEX PROTEIN NPRL3"/>
    <property type="match status" value="1"/>
</dbReference>
<feature type="compositionally biased region" description="Basic and acidic residues" evidence="3">
    <location>
        <begin position="385"/>
        <end position="400"/>
    </location>
</feature>
<dbReference type="GO" id="GO:0038202">
    <property type="term" value="P:TORC1 signaling"/>
    <property type="evidence" value="ECO:0007669"/>
    <property type="project" value="TreeGrafter"/>
</dbReference>
<dbReference type="GO" id="GO:0005774">
    <property type="term" value="C:vacuolar membrane"/>
    <property type="evidence" value="ECO:0007669"/>
    <property type="project" value="UniProtKB-SubCell"/>
</dbReference>
<evidence type="ECO:0000313" key="6">
    <source>
        <dbReference type="Proteomes" id="UP000070544"/>
    </source>
</evidence>
<dbReference type="GO" id="GO:0010508">
    <property type="term" value="P:positive regulation of autophagy"/>
    <property type="evidence" value="ECO:0007669"/>
    <property type="project" value="TreeGrafter"/>
</dbReference>
<sequence length="977" mass="104705">MASSDVPPLLGVMFLVYTGRGGSQLVFFYPDMYSASAIPSTSPPSQVFSQQGGVSPQLQPHSPVPPALTLPHGDASSSSNASLQSGSSSQLPPHPVAPVAATTSSSDRAHRTPSVASLLRLATTQNPGISSSQDILKAEVAPPVLQGPGSATTAAIASHHSGSMAGLGGGTTGASTNVSSANLADINTDTISGPPPTPARSQSQLNTLNRNTPATPQHQTHRHLHHHTHTPHNTQHSSIPAIIHTASMAPSPGSPTPQPYSPSPSRGRSTSASLPPSSPSHMPLDPALLATLLTPRPHLCGRKFVLSVDDIVFVGHPVAIGESHGDVDDLEREMDGMWDLDGKIDVGSKESVSSGKRRMSLGEPMLMSRRASLAVVPGGGPRRTSGADHSHTVDEGGHRGSDSVAIAQSIPGIPLSVFTPPPMDANTSGSSAPHVSASPSIHLTAFHIVFALRPTSTHPPTVQAERIYTTAVRKLALACAVEQRRRDYVRKEAGVMVGVRDDMGGEAGKVPTNTTIFLRELLQQSSLARLLAQVYHALVSPLQTTLHVRVGAGVFVSIKCGGFLSTKETEDHEPQPIRRGRRLEKHARLPSRERSDGDLSASREIGDKRSDYGQDDSQGKLNDLLPINQPLRPYQALLVLGDPEDVLEAMPKDAGRDLVQLVKAATPVENLQDLSRSLAWPLHHTFRLAAHLIHWEVTQILESPADVRNVYIVNRIWRVGELLNISPLFQQQFPSIPYALATIVSVLSAPVPFYRALHPLINGNSTSSRTANSTLHPLPESTTGQHSISTASTSAFGLDNPAVLLEVLVWLLRRGVITQLNMYACIKVPAKIQLRVLKRRAPSSIGQETATTETHHTGGELSASYLGSSSVEVPLFSRGAIEGVDLVSEEEDAHDDTPDFVISNPSEASPVEREWINEIALTSPEFGDWFLRIADRLDAKCHLDQIMFEECVPRNIMRPLLLAFTEYLLITTAEEAI</sequence>
<comment type="function">
    <text evidence="2">Mediates inactivation of the TORC1 complex in response to amino acid starvation. Required for meiotic nuclear division.</text>
</comment>
<evidence type="ECO:0000259" key="4">
    <source>
        <dbReference type="Pfam" id="PF24064"/>
    </source>
</evidence>
<evidence type="ECO:0000256" key="2">
    <source>
        <dbReference type="RuleBase" id="RU368069"/>
    </source>
</evidence>
<proteinExistence type="inferred from homology"/>
<organism evidence="5 6">
    <name type="scientific">Gonapodya prolifera (strain JEL478)</name>
    <name type="common">Monoblepharis prolifera</name>
    <dbReference type="NCBI Taxonomy" id="1344416"/>
    <lineage>
        <taxon>Eukaryota</taxon>
        <taxon>Fungi</taxon>
        <taxon>Fungi incertae sedis</taxon>
        <taxon>Chytridiomycota</taxon>
        <taxon>Chytridiomycota incertae sedis</taxon>
        <taxon>Monoblepharidomycetes</taxon>
        <taxon>Monoblepharidales</taxon>
        <taxon>Gonapodyaceae</taxon>
        <taxon>Gonapodya</taxon>
    </lineage>
</organism>
<feature type="region of interest" description="Disordered" evidence="3">
    <location>
        <begin position="185"/>
        <end position="282"/>
    </location>
</feature>
<accession>A0A139A4A8</accession>
<evidence type="ECO:0000256" key="3">
    <source>
        <dbReference type="SAM" id="MobiDB-lite"/>
    </source>
</evidence>
<keyword evidence="2" id="KW-0732">Signal</keyword>
<keyword evidence="2" id="KW-0469">Meiosis</keyword>
<feature type="compositionally biased region" description="Pro residues" evidence="3">
    <location>
        <begin position="252"/>
        <end position="262"/>
    </location>
</feature>
<dbReference type="PANTHER" id="PTHR13153">
    <property type="entry name" value="CGTHBA PROTEIN -14 GENE PROTEIN"/>
    <property type="match status" value="1"/>
</dbReference>
<evidence type="ECO:0000313" key="5">
    <source>
        <dbReference type="EMBL" id="KXS11657.1"/>
    </source>
</evidence>
<gene>
    <name evidence="5" type="ORF">M427DRAFT_426083</name>
</gene>
<dbReference type="AlphaFoldDB" id="A0A139A4A8"/>
<feature type="compositionally biased region" description="Basic residues" evidence="3">
    <location>
        <begin position="219"/>
        <end position="230"/>
    </location>
</feature>
<dbReference type="InterPro" id="IPR005365">
    <property type="entry name" value="Npr3"/>
</dbReference>
<dbReference type="GO" id="GO:0051321">
    <property type="term" value="P:meiotic cell cycle"/>
    <property type="evidence" value="ECO:0007669"/>
    <property type="project" value="UniProtKB-UniRule"/>
</dbReference>
<feature type="compositionally biased region" description="Low complexity" evidence="3">
    <location>
        <begin position="75"/>
        <end position="101"/>
    </location>
</feature>
<dbReference type="GO" id="GO:1904262">
    <property type="term" value="P:negative regulation of TORC1 signaling"/>
    <property type="evidence" value="ECO:0007669"/>
    <property type="project" value="TreeGrafter"/>
</dbReference>
<feature type="region of interest" description="Disordered" evidence="3">
    <location>
        <begin position="376"/>
        <end position="400"/>
    </location>
</feature>
<evidence type="ECO:0000256" key="1">
    <source>
        <dbReference type="ARBA" id="ARBA00010546"/>
    </source>
</evidence>